<dbReference type="AlphaFoldDB" id="A0A409YXP0"/>
<comment type="caution">
    <text evidence="1">The sequence shown here is derived from an EMBL/GenBank/DDBJ whole genome shotgun (WGS) entry which is preliminary data.</text>
</comment>
<reference evidence="1 2" key="1">
    <citation type="journal article" date="2018" name="Evol. Lett.">
        <title>Horizontal gene cluster transfer increased hallucinogenic mushroom diversity.</title>
        <authorList>
            <person name="Reynolds H.T."/>
            <person name="Vijayakumar V."/>
            <person name="Gluck-Thaler E."/>
            <person name="Korotkin H.B."/>
            <person name="Matheny P.B."/>
            <person name="Slot J.C."/>
        </authorList>
    </citation>
    <scope>NUCLEOTIDE SEQUENCE [LARGE SCALE GENOMIC DNA]</scope>
    <source>
        <strain evidence="1 2">2629</strain>
    </source>
</reference>
<dbReference type="InParanoid" id="A0A409YXP0"/>
<organism evidence="1 2">
    <name type="scientific">Panaeolus cyanescens</name>
    <dbReference type="NCBI Taxonomy" id="181874"/>
    <lineage>
        <taxon>Eukaryota</taxon>
        <taxon>Fungi</taxon>
        <taxon>Dikarya</taxon>
        <taxon>Basidiomycota</taxon>
        <taxon>Agaricomycotina</taxon>
        <taxon>Agaricomycetes</taxon>
        <taxon>Agaricomycetidae</taxon>
        <taxon>Agaricales</taxon>
        <taxon>Agaricineae</taxon>
        <taxon>Galeropsidaceae</taxon>
        <taxon>Panaeolus</taxon>
    </lineage>
</organism>
<dbReference type="Proteomes" id="UP000284842">
    <property type="component" value="Unassembled WGS sequence"/>
</dbReference>
<accession>A0A409YXP0</accession>
<gene>
    <name evidence="1" type="ORF">CVT24_003722</name>
</gene>
<sequence length="171" mass="19254">MFEDLGELQALTINSRSHDPDDWFSFSEMNILRHIQVAFPSLTSMAFLFWHQTRTTALNSFTSLISSINKASRLERLDFTISTSIEQDGDPLYDDVLFPSLTAIVSSLLQCQTLVDVDIHLKICLGQDASWDSEILSDDNLIPQLRAKIQGIEQETGAVLQMSFSPRVCEP</sequence>
<keyword evidence="2" id="KW-1185">Reference proteome</keyword>
<protein>
    <submittedName>
        <fullName evidence="1">Uncharacterized protein</fullName>
    </submittedName>
</protein>
<evidence type="ECO:0000313" key="2">
    <source>
        <dbReference type="Proteomes" id="UP000284842"/>
    </source>
</evidence>
<name>A0A409YXP0_9AGAR</name>
<proteinExistence type="predicted"/>
<dbReference type="EMBL" id="NHTK01000341">
    <property type="protein sequence ID" value="PPR07772.1"/>
    <property type="molecule type" value="Genomic_DNA"/>
</dbReference>
<evidence type="ECO:0000313" key="1">
    <source>
        <dbReference type="EMBL" id="PPR07772.1"/>
    </source>
</evidence>